<keyword evidence="1" id="KW-1133">Transmembrane helix</keyword>
<evidence type="ECO:0000256" key="1">
    <source>
        <dbReference type="SAM" id="Phobius"/>
    </source>
</evidence>
<organism evidence="2 3">
    <name type="scientific">Nibribacter ruber</name>
    <dbReference type="NCBI Taxonomy" id="2698458"/>
    <lineage>
        <taxon>Bacteria</taxon>
        <taxon>Pseudomonadati</taxon>
        <taxon>Bacteroidota</taxon>
        <taxon>Cytophagia</taxon>
        <taxon>Cytophagales</taxon>
        <taxon>Hymenobacteraceae</taxon>
        <taxon>Nibribacter</taxon>
    </lineage>
</organism>
<dbReference type="AlphaFoldDB" id="A0A6P1P065"/>
<feature type="transmembrane region" description="Helical" evidence="1">
    <location>
        <begin position="36"/>
        <end position="55"/>
    </location>
</feature>
<feature type="transmembrane region" description="Helical" evidence="1">
    <location>
        <begin position="6"/>
        <end position="24"/>
    </location>
</feature>
<reference evidence="2 3" key="1">
    <citation type="submission" date="2020-01" db="EMBL/GenBank/DDBJ databases">
        <authorList>
            <person name="Kim M."/>
        </authorList>
    </citation>
    <scope>NUCLEOTIDE SEQUENCE [LARGE SCALE GENOMIC DNA]</scope>
    <source>
        <strain evidence="2 3">BT10</strain>
    </source>
</reference>
<proteinExistence type="predicted"/>
<keyword evidence="3" id="KW-1185">Reference proteome</keyword>
<evidence type="ECO:0000313" key="2">
    <source>
        <dbReference type="EMBL" id="QHL87925.1"/>
    </source>
</evidence>
<evidence type="ECO:0000313" key="3">
    <source>
        <dbReference type="Proteomes" id="UP000464214"/>
    </source>
</evidence>
<gene>
    <name evidence="2" type="ORF">GU926_10980</name>
</gene>
<protein>
    <submittedName>
        <fullName evidence="2">Uncharacterized protein</fullName>
    </submittedName>
</protein>
<name>A0A6P1P065_9BACT</name>
<dbReference type="KEGG" id="nib:GU926_10980"/>
<keyword evidence="1" id="KW-0472">Membrane</keyword>
<accession>A0A6P1P065</accession>
<dbReference type="EMBL" id="CP047897">
    <property type="protein sequence ID" value="QHL87925.1"/>
    <property type="molecule type" value="Genomic_DNA"/>
</dbReference>
<dbReference type="Proteomes" id="UP000464214">
    <property type="component" value="Chromosome"/>
</dbReference>
<dbReference type="RefSeq" id="WP_160691795.1">
    <property type="nucleotide sequence ID" value="NZ_CP047897.1"/>
</dbReference>
<keyword evidence="1" id="KW-0812">Transmembrane</keyword>
<sequence>MTISLPLLLALAVLLGAWLTWEAVRRADRRRLAGRIVASWVAVGCLALLVSPPSITRTYSATEAILLTEGYSSDTLTSVLKTLSPKPKVFSYDVKADRATQITDFTQFKARNPAVQTVHFLGHGLEEETLTELGNVQVIPHLSRLPTGVLSAFWPHKITLGEEVKVQGKFTSADQPTKLYLQAAGANRDSIEFKKGAEQPFEFRFRPKASGRFVYHLQWKGADDSVYQEAIPVTVQEPRKLAVLILASSPSFEVKFLKNALAQRGHGVALRTQVSKGIFQTELVNLPALSLTRITAPLLQKVDVVLLDAAMLQGLTGVEKQLLQQAVRQRGVGLLTSFPGSDPKQIPFFSEAVFTPIPEKTAKNALVIWDGETASTATLPITSFAIKPLGGQQTLVWRPGKQQALAVRSRKGLGQVGVSVMPETFPLALEGKERLYQSYWASMLSSLAAPLEVPAVLVLPNLASVQEPVSVTLSAGNTSIDRITHTATGKPVSLVSSASALFTNRKTFQLWPQTPGWHSLALPDNNLPFYFYPSAAWKTYQLHQRQQALLKKAQVLLNPARNTDITRQEPLPLWPFALVLLTALGFLWVEEKL</sequence>